<organism evidence="1">
    <name type="scientific">freshwater metagenome</name>
    <dbReference type="NCBI Taxonomy" id="449393"/>
    <lineage>
        <taxon>unclassified sequences</taxon>
        <taxon>metagenomes</taxon>
        <taxon>ecological metagenomes</taxon>
    </lineage>
</organism>
<name>A0A6J6KKQ5_9ZZZZ</name>
<sequence>MADSETYAHLENLRLAGKAERRAAEEGFDYRVEY</sequence>
<reference evidence="1" key="1">
    <citation type="submission" date="2020-05" db="EMBL/GenBank/DDBJ databases">
        <authorList>
            <person name="Chiriac C."/>
            <person name="Salcher M."/>
            <person name="Ghai R."/>
            <person name="Kavagutti S V."/>
        </authorList>
    </citation>
    <scope>NUCLEOTIDE SEQUENCE</scope>
</reference>
<gene>
    <name evidence="1" type="ORF">UFOPK2143_01230</name>
</gene>
<protein>
    <submittedName>
        <fullName evidence="1">Unannotated protein</fullName>
    </submittedName>
</protein>
<proteinExistence type="predicted"/>
<accession>A0A6J6KKQ5</accession>
<dbReference type="AlphaFoldDB" id="A0A6J6KKQ5"/>
<dbReference type="EMBL" id="CAEZVV010000086">
    <property type="protein sequence ID" value="CAB4650241.1"/>
    <property type="molecule type" value="Genomic_DNA"/>
</dbReference>
<evidence type="ECO:0000313" key="1">
    <source>
        <dbReference type="EMBL" id="CAB4650241.1"/>
    </source>
</evidence>